<keyword evidence="4 14" id="KW-0813">Transport</keyword>
<dbReference type="Gene3D" id="1.25.10.10">
    <property type="entry name" value="Leucine-rich Repeat Variant"/>
    <property type="match status" value="1"/>
</dbReference>
<keyword evidence="6" id="KW-0677">Repeat</keyword>
<comment type="subunit">
    <text evidence="2 14">Oligomeric complex that consists of at least the alpha, beta, beta', gamma, delta, epsilon and zeta subunits.</text>
</comment>
<evidence type="ECO:0000256" key="6">
    <source>
        <dbReference type="ARBA" id="ARBA00022737"/>
    </source>
</evidence>
<dbReference type="Pfam" id="PF14806">
    <property type="entry name" value="Coatomer_b_Cpla"/>
    <property type="match status" value="1"/>
</dbReference>
<dbReference type="InterPro" id="IPR029446">
    <property type="entry name" value="COPB1_appendage_platform_dom"/>
</dbReference>
<dbReference type="OrthoDB" id="10261439at2759"/>
<dbReference type="GO" id="GO:0006891">
    <property type="term" value="P:intra-Golgi vesicle-mediated transport"/>
    <property type="evidence" value="ECO:0007669"/>
    <property type="project" value="TreeGrafter"/>
</dbReference>
<evidence type="ECO:0000256" key="11">
    <source>
        <dbReference type="ARBA" id="ARBA00023329"/>
    </source>
</evidence>
<feature type="domain" description="Coatomer beta subunit appendage platform" evidence="17">
    <location>
        <begin position="827"/>
        <end position="967"/>
    </location>
</feature>
<organism evidence="18 19">
    <name type="scientific">Trypanosoma rangeli</name>
    <dbReference type="NCBI Taxonomy" id="5698"/>
    <lineage>
        <taxon>Eukaryota</taxon>
        <taxon>Discoba</taxon>
        <taxon>Euglenozoa</taxon>
        <taxon>Kinetoplastea</taxon>
        <taxon>Metakinetoplastina</taxon>
        <taxon>Trypanosomatida</taxon>
        <taxon>Trypanosomatidae</taxon>
        <taxon>Trypanosoma</taxon>
        <taxon>Herpetosoma</taxon>
    </lineage>
</organism>
<evidence type="ECO:0000256" key="4">
    <source>
        <dbReference type="ARBA" id="ARBA00022448"/>
    </source>
</evidence>
<evidence type="ECO:0000259" key="15">
    <source>
        <dbReference type="Pfam" id="PF01602"/>
    </source>
</evidence>
<gene>
    <name evidence="18" type="ORF">TraAM80_06642</name>
</gene>
<dbReference type="InterPro" id="IPR011989">
    <property type="entry name" value="ARM-like"/>
</dbReference>
<dbReference type="OMA" id="IYKNFDW"/>
<proteinExistence type="predicted"/>
<dbReference type="GO" id="GO:0000139">
    <property type="term" value="C:Golgi membrane"/>
    <property type="evidence" value="ECO:0007669"/>
    <property type="project" value="UniProtKB-SubCell"/>
</dbReference>
<keyword evidence="9 14" id="KW-0333">Golgi apparatus</keyword>
<keyword evidence="7 14" id="KW-0931">ER-Golgi transport</keyword>
<dbReference type="SUPFAM" id="SSF48371">
    <property type="entry name" value="ARM repeat"/>
    <property type="match status" value="1"/>
</dbReference>
<dbReference type="PANTHER" id="PTHR10635">
    <property type="entry name" value="COATOMER SUBUNIT BETA"/>
    <property type="match status" value="1"/>
</dbReference>
<name>A0A422N984_TRYRA</name>
<evidence type="ECO:0000256" key="5">
    <source>
        <dbReference type="ARBA" id="ARBA00022490"/>
    </source>
</evidence>
<accession>A0A422N984</accession>
<evidence type="ECO:0000256" key="1">
    <source>
        <dbReference type="ARBA" id="ARBA00004255"/>
    </source>
</evidence>
<dbReference type="PIRSF" id="PIRSF005727">
    <property type="entry name" value="Coatomer_beta_subunit"/>
    <property type="match status" value="1"/>
</dbReference>
<evidence type="ECO:0000256" key="7">
    <source>
        <dbReference type="ARBA" id="ARBA00022892"/>
    </source>
</evidence>
<evidence type="ECO:0000259" key="16">
    <source>
        <dbReference type="Pfam" id="PF07718"/>
    </source>
</evidence>
<feature type="domain" description="Coatomer beta subunit C-terminal" evidence="16">
    <location>
        <begin position="685"/>
        <end position="822"/>
    </location>
</feature>
<evidence type="ECO:0000256" key="13">
    <source>
        <dbReference type="ARBA" id="ARBA00030841"/>
    </source>
</evidence>
<dbReference type="InterPro" id="IPR016024">
    <property type="entry name" value="ARM-type_fold"/>
</dbReference>
<dbReference type="GO" id="GO:0005198">
    <property type="term" value="F:structural molecule activity"/>
    <property type="evidence" value="ECO:0007669"/>
    <property type="project" value="InterPro"/>
</dbReference>
<comment type="function">
    <text evidence="12 14">The coatomer is a cytosolic protein complex that binds to dilysine motifs and reversibly associates with Golgi non-clathrin-coated vesicles, which further mediate biosynthetic protein transport from the ER, via the Golgi up to the trans Golgi network. Coatomer complex is required for budding from Golgi membranes, and is essential for the retrograde Golgi-to-ER transport of dilysine-tagged proteins.</text>
</comment>
<dbReference type="GO" id="GO:0006888">
    <property type="term" value="P:endoplasmic reticulum to Golgi vesicle-mediated transport"/>
    <property type="evidence" value="ECO:0007669"/>
    <property type="project" value="TreeGrafter"/>
</dbReference>
<dbReference type="GO" id="GO:0030126">
    <property type="term" value="C:COPI vesicle coat"/>
    <property type="evidence" value="ECO:0007669"/>
    <property type="project" value="InterPro"/>
</dbReference>
<dbReference type="GO" id="GO:0006886">
    <property type="term" value="P:intracellular protein transport"/>
    <property type="evidence" value="ECO:0007669"/>
    <property type="project" value="InterPro"/>
</dbReference>
<dbReference type="VEuPathDB" id="TriTrypDB:TRSC58_03181"/>
<comment type="caution">
    <text evidence="18">The sequence shown here is derived from an EMBL/GenBank/DDBJ whole genome shotgun (WGS) entry which is preliminary data.</text>
</comment>
<evidence type="ECO:0000256" key="9">
    <source>
        <dbReference type="ARBA" id="ARBA00023034"/>
    </source>
</evidence>
<evidence type="ECO:0000256" key="2">
    <source>
        <dbReference type="ARBA" id="ARBA00011775"/>
    </source>
</evidence>
<dbReference type="InterPro" id="IPR002553">
    <property type="entry name" value="Clathrin/coatomer_adapt-like_N"/>
</dbReference>
<keyword evidence="11 14" id="KW-0968">Cytoplasmic vesicle</keyword>
<sequence>MSAGFNEEAACTLLVGYDGGGVNLKELKVALEKGDMVARAEALEMMIRLHLNGELQNHMIMSVIKYITPLEDHHIKKLMLYFWEIVPKTDKNGKLLSEMILICSFLREDLLHPNEYVRGLTLRFLCRVKEKELVEPLISAVVQNLTHRVTYVRRSAVMAVHAIFKRFPEFLPDAPELVEKFIADENDVSARRNAFDMLVECAPERAVRFLTAFRGSANMADAGAAFQMSVVDFARQMIRANPNDKAKYVAVLFSVLQSKDPAVRYQCASTLLSLSSSPTAIRQAAITFIDLLKTHSDNSVRLIVVDQLDGMRARFGDILQDSLLDVMSVLANSTTEMAKKVVTLAVELVSSKNVEVFLQTMKKELLRSQGEGDILDQSSLQEYKQLLIRAIRTAVLRQPHMAAAVLPVMMDYVCDSSSGGSEVILFIREVLQVQPSLWAGTLKQLLEIFPLVTSPGVIRTILWLFGAHVSSADEVLAVLTLLVTSLKPLPLIPPVLPAADANGEPTAAQSPVMRAVTTVREDGTYATSYTAVPTNEIVAAAVAEDGSESSTGLRSLITKGDYFLASALASALSKLVIRMFMNCGSGVDATVKGKAQDEALMLLHEIIRYGTAPDAAYAMDEDSQEHIRLCINTIVNPQSPFLQSFIDDSYKALGTVESSVVDTIVGETLPDGTSKTKGSTALCSIDAPVIFTQLAQGKDAFLELEVADDLDSVVANTSIDKTEEFLKRLEKTMPLSGFCDQVYCEASVTVHQFDVSVDWYLVNRTSHQLHDLTIELAFLGGMKLCERPQMHSLPPYGSLKLRTALKVSSTETGVIYASVLYDTPNGDRACVTLNDIHADIMDYIKRASCLATEFREKWGTFDWENTIVVNTAKTELRDYVEFVMNETNMQLLEPYQEVNEEELQGLSPSDENDDCRYVSCSLYARTVFGEDALANVSIERDAQGRISGVVRVRSNTQSIAYGIGEKLSLLEKGVTN</sequence>
<protein>
    <recommendedName>
        <fullName evidence="3 14">Coatomer subunit beta</fullName>
    </recommendedName>
    <alternativeName>
        <fullName evidence="13 14">Beta-coat protein</fullName>
    </alternativeName>
</protein>
<reference evidence="18 19" key="1">
    <citation type="journal article" date="2018" name="BMC Genomics">
        <title>Genomic comparison of Trypanosoma conorhini and Trypanosoma rangeli to Trypanosoma cruzi strains of high and low virulence.</title>
        <authorList>
            <person name="Bradwell K.R."/>
            <person name="Koparde V.N."/>
            <person name="Matveyev A.V."/>
            <person name="Serrano M.G."/>
            <person name="Alves J.M."/>
            <person name="Parikh H."/>
            <person name="Huang B."/>
            <person name="Lee V."/>
            <person name="Espinosa-Alvarez O."/>
            <person name="Ortiz P.A."/>
            <person name="Costa-Martins A.G."/>
            <person name="Teixeira M.M."/>
            <person name="Buck G.A."/>
        </authorList>
    </citation>
    <scope>NUCLEOTIDE SEQUENCE [LARGE SCALE GENOMIC DNA]</scope>
    <source>
        <strain evidence="18 19">AM80</strain>
    </source>
</reference>
<evidence type="ECO:0000313" key="19">
    <source>
        <dbReference type="Proteomes" id="UP000283634"/>
    </source>
</evidence>
<dbReference type="Pfam" id="PF07718">
    <property type="entry name" value="Coatamer_beta_C"/>
    <property type="match status" value="1"/>
</dbReference>
<evidence type="ECO:0000256" key="3">
    <source>
        <dbReference type="ARBA" id="ARBA00017024"/>
    </source>
</evidence>
<dbReference type="Proteomes" id="UP000283634">
    <property type="component" value="Unassembled WGS sequence"/>
</dbReference>
<dbReference type="GeneID" id="40330575"/>
<dbReference type="AlphaFoldDB" id="A0A422N984"/>
<keyword evidence="19" id="KW-1185">Reference proteome</keyword>
<evidence type="ECO:0000256" key="12">
    <source>
        <dbReference type="ARBA" id="ARBA00025536"/>
    </source>
</evidence>
<keyword evidence="8 14" id="KW-0653">Protein transport</keyword>
<comment type="subcellular location">
    <subcellularLocation>
        <location evidence="14">Cytoplasm</location>
    </subcellularLocation>
    <subcellularLocation>
        <location evidence="1 14">Golgi apparatus membrane</location>
        <topology evidence="1 14">Peripheral membrane protein</topology>
        <orientation evidence="1 14">Cytoplasmic side</orientation>
    </subcellularLocation>
    <subcellularLocation>
        <location evidence="14">Cytoplasmic vesicle</location>
        <location evidence="14">COPI-coated vesicle membrane</location>
        <topology evidence="14">Peripheral membrane protein</topology>
        <orientation evidence="14">Cytoplasmic side</orientation>
    </subcellularLocation>
</comment>
<dbReference type="InterPro" id="IPR016460">
    <property type="entry name" value="COPB1"/>
</dbReference>
<dbReference type="InterPro" id="IPR011710">
    <property type="entry name" value="Coatomer_bsu_C"/>
</dbReference>
<dbReference type="RefSeq" id="XP_029236676.1">
    <property type="nucleotide sequence ID" value="XM_029383476.1"/>
</dbReference>
<keyword evidence="10 14" id="KW-0472">Membrane</keyword>
<dbReference type="EMBL" id="MKGL01000250">
    <property type="protein sequence ID" value="RNF02027.1"/>
    <property type="molecule type" value="Genomic_DNA"/>
</dbReference>
<feature type="domain" description="Clathrin/coatomer adaptor adaptin-like N-terminal" evidence="15">
    <location>
        <begin position="23"/>
        <end position="483"/>
    </location>
</feature>
<dbReference type="PANTHER" id="PTHR10635:SF0">
    <property type="entry name" value="COATOMER SUBUNIT BETA"/>
    <property type="match status" value="1"/>
</dbReference>
<evidence type="ECO:0000313" key="18">
    <source>
        <dbReference type="EMBL" id="RNF02027.1"/>
    </source>
</evidence>
<evidence type="ECO:0000256" key="8">
    <source>
        <dbReference type="ARBA" id="ARBA00022927"/>
    </source>
</evidence>
<dbReference type="FunFam" id="1.25.10.10:FF:000444">
    <property type="entry name" value="Coatomer subunit beta"/>
    <property type="match status" value="1"/>
</dbReference>
<dbReference type="Pfam" id="PF01602">
    <property type="entry name" value="Adaptin_N"/>
    <property type="match status" value="1"/>
</dbReference>
<evidence type="ECO:0000259" key="17">
    <source>
        <dbReference type="Pfam" id="PF14806"/>
    </source>
</evidence>
<keyword evidence="5 14" id="KW-0963">Cytoplasm</keyword>
<evidence type="ECO:0000256" key="10">
    <source>
        <dbReference type="ARBA" id="ARBA00023136"/>
    </source>
</evidence>
<evidence type="ECO:0000256" key="14">
    <source>
        <dbReference type="PIRNR" id="PIRNR005727"/>
    </source>
</evidence>